<sequence length="293" mass="31011">MVDSVHPLSHPTEHTRTPFQCTAIPTRAVEGASKQLDLGPEHRHAPELLDDHVEQASGQGSDRRTPEVGALSMAHTARELHAQHSSIDATLSAITAAAVRLVPRADSASVSLLVGKGPVQAHAATDAVAAAVNEVQNDVDDGPVLHAVHLNETVLMGNLHTDTRWPRFTALALRRTRVRSMLCLPLYADAAVLGAITVHSSTAGTLSEDSVAIALAAHAALALVHCMHEEQFAVGLASRDSIGQAKGMIMERYNIDAARAFAMLTTMSQNTNTPVAILAGRLTHGQGTSRETD</sequence>
<dbReference type="RefSeq" id="WP_317566631.1">
    <property type="nucleotide sequence ID" value="NZ_JAWLJX010000016.1"/>
</dbReference>
<keyword evidence="1" id="KW-0805">Transcription regulation</keyword>
<dbReference type="Gene3D" id="1.10.10.10">
    <property type="entry name" value="Winged helix-like DNA-binding domain superfamily/Winged helix DNA-binding domain"/>
    <property type="match status" value="1"/>
</dbReference>
<dbReference type="Pfam" id="PF13185">
    <property type="entry name" value="GAF_2"/>
    <property type="match status" value="1"/>
</dbReference>
<accession>A0ABU4BK57</accession>
<dbReference type="PROSITE" id="PS50921">
    <property type="entry name" value="ANTAR"/>
    <property type="match status" value="1"/>
</dbReference>
<evidence type="ECO:0000313" key="4">
    <source>
        <dbReference type="EMBL" id="MDV6264606.1"/>
    </source>
</evidence>
<evidence type="ECO:0000313" key="5">
    <source>
        <dbReference type="Proteomes" id="UP001185755"/>
    </source>
</evidence>
<dbReference type="Gene3D" id="3.30.450.40">
    <property type="match status" value="1"/>
</dbReference>
<feature type="domain" description="ANTAR" evidence="3">
    <location>
        <begin position="222"/>
        <end position="283"/>
    </location>
</feature>
<name>A0ABU4BK57_9NOCA</name>
<dbReference type="SMART" id="SM01012">
    <property type="entry name" value="ANTAR"/>
    <property type="match status" value="1"/>
</dbReference>
<dbReference type="SMART" id="SM00065">
    <property type="entry name" value="GAF"/>
    <property type="match status" value="1"/>
</dbReference>
<keyword evidence="2" id="KW-0804">Transcription</keyword>
<organism evidence="4 5">
    <name type="scientific">Rhodococcoides yunnanense</name>
    <dbReference type="NCBI Taxonomy" id="278209"/>
    <lineage>
        <taxon>Bacteria</taxon>
        <taxon>Bacillati</taxon>
        <taxon>Actinomycetota</taxon>
        <taxon>Actinomycetes</taxon>
        <taxon>Mycobacteriales</taxon>
        <taxon>Nocardiaceae</taxon>
        <taxon>Rhodococcoides</taxon>
    </lineage>
</organism>
<protein>
    <submittedName>
        <fullName evidence="4">GAF and ANTAR domain-containing protein</fullName>
    </submittedName>
</protein>
<dbReference type="InterPro" id="IPR036388">
    <property type="entry name" value="WH-like_DNA-bd_sf"/>
</dbReference>
<keyword evidence="5" id="KW-1185">Reference proteome</keyword>
<evidence type="ECO:0000256" key="1">
    <source>
        <dbReference type="ARBA" id="ARBA00023015"/>
    </source>
</evidence>
<evidence type="ECO:0000259" key="3">
    <source>
        <dbReference type="PROSITE" id="PS50921"/>
    </source>
</evidence>
<dbReference type="SUPFAM" id="SSF55781">
    <property type="entry name" value="GAF domain-like"/>
    <property type="match status" value="1"/>
</dbReference>
<dbReference type="InterPro" id="IPR029016">
    <property type="entry name" value="GAF-like_dom_sf"/>
</dbReference>
<evidence type="ECO:0000256" key="2">
    <source>
        <dbReference type="ARBA" id="ARBA00023163"/>
    </source>
</evidence>
<gene>
    <name evidence="4" type="ORF">R3P96_24985</name>
</gene>
<dbReference type="Proteomes" id="UP001185755">
    <property type="component" value="Unassembled WGS sequence"/>
</dbReference>
<comment type="caution">
    <text evidence="4">The sequence shown here is derived from an EMBL/GenBank/DDBJ whole genome shotgun (WGS) entry which is preliminary data.</text>
</comment>
<dbReference type="InterPro" id="IPR005561">
    <property type="entry name" value="ANTAR"/>
</dbReference>
<reference evidence="4 5" key="1">
    <citation type="submission" date="2023-10" db="EMBL/GenBank/DDBJ databases">
        <title>Development of a sustainable strategy for remediation of hydrocarbon-contaminated territories based on the waste exchange concept.</title>
        <authorList>
            <person name="Krivoruchko A."/>
        </authorList>
    </citation>
    <scope>NUCLEOTIDE SEQUENCE [LARGE SCALE GENOMIC DNA]</scope>
    <source>
        <strain evidence="4 5">IEGM 1323</strain>
    </source>
</reference>
<dbReference type="Pfam" id="PF03861">
    <property type="entry name" value="ANTAR"/>
    <property type="match status" value="1"/>
</dbReference>
<proteinExistence type="predicted"/>
<dbReference type="EMBL" id="JAWLJX010000016">
    <property type="protein sequence ID" value="MDV6264606.1"/>
    <property type="molecule type" value="Genomic_DNA"/>
</dbReference>
<dbReference type="InterPro" id="IPR003018">
    <property type="entry name" value="GAF"/>
</dbReference>